<evidence type="ECO:0008006" key="4">
    <source>
        <dbReference type="Google" id="ProtNLM"/>
    </source>
</evidence>
<dbReference type="AlphaFoldDB" id="A0A1G4GRM9"/>
<sequence length="521" mass="59529">MVDSKSYDAYLNYHDYDKYNFYFNAPWIKSFDEAGYQESLNLLKVDKNIKDTHSEAFKLLFKYINNGSVFYEMDIPKACKYISYALRNNVEKEKYQVYDDKTFNIFKIFLIKSKQVKSITDQRCEDLMVLIDSDIFEKMHNLYTLFKKYAVFAPTPHNYRQSNITCQGLREFVILYNDFIKDQKLINKSLYYILKNFEQSVTKTITDNKNICANQTLTISPLNAYYLPEEVKSNINAPERQHPNQLPPAEARATILEQAGVPGTSSRISHVSTVFHTPQEINEDGESVRLGESETEQESKKSLESEEVELGADVARTEEEAQDIKEVYRAGKYPPIRRLSGHSGEVPMQEILTQRRFMDNLLVTQKSEPPKEDEGFMANMRNTIIGVLGEVDPVPVVGVSGGMGALFLLFREDFQDMKIMMLAQKSEPQKEDEGFMANMRNTITGVLGEIDPVPVVGVSGGMGALFLLFRYTPVGAFFRGGRGRVRRIPSGFHGQFLGEFPDIQDYYGGNIGYRQMNPLAE</sequence>
<feature type="compositionally biased region" description="Basic and acidic residues" evidence="1">
    <location>
        <begin position="286"/>
        <end position="304"/>
    </location>
</feature>
<evidence type="ECO:0000313" key="2">
    <source>
        <dbReference type="EMBL" id="SCO65238.1"/>
    </source>
</evidence>
<organism evidence="2 3">
    <name type="scientific">Plasmodium vivax</name>
    <name type="common">malaria parasite P. vivax</name>
    <dbReference type="NCBI Taxonomy" id="5855"/>
    <lineage>
        <taxon>Eukaryota</taxon>
        <taxon>Sar</taxon>
        <taxon>Alveolata</taxon>
        <taxon>Apicomplexa</taxon>
        <taxon>Aconoidasida</taxon>
        <taxon>Haemosporida</taxon>
        <taxon>Plasmodiidae</taxon>
        <taxon>Plasmodium</taxon>
        <taxon>Plasmodium (Plasmodium)</taxon>
    </lineage>
</organism>
<dbReference type="VEuPathDB" id="PlasmoDB:PVPAM_110064500"/>
<dbReference type="Proteomes" id="UP000196402">
    <property type="component" value="Chromosome 2"/>
</dbReference>
<dbReference type="VEuPathDB" id="PlasmoDB:PVX_031190"/>
<gene>
    <name evidence="2" type="ORF">PVT01_020023000</name>
</gene>
<dbReference type="VEuPathDB" id="PlasmoDB:PVP01_0004610"/>
<evidence type="ECO:0000256" key="1">
    <source>
        <dbReference type="SAM" id="MobiDB-lite"/>
    </source>
</evidence>
<name>A0A1G4GRM9_PLAVI</name>
<accession>A0A1G4GRM9</accession>
<dbReference type="VEuPathDB" id="PlasmoDB:PVW1_000007500"/>
<proteinExistence type="predicted"/>
<dbReference type="VEuPathDB" id="PlasmoDB:PVPAM_020006200"/>
<protein>
    <recommendedName>
        <fullName evidence="4">VIR protein</fullName>
    </recommendedName>
</protein>
<reference evidence="2 3" key="1">
    <citation type="submission" date="2016-07" db="EMBL/GenBank/DDBJ databases">
        <authorList>
            <consortium name="Pathogen Informatics"/>
        </authorList>
    </citation>
    <scope>NUCLEOTIDE SEQUENCE [LARGE SCALE GENOMIC DNA]</scope>
</reference>
<dbReference type="VEuPathDB" id="PlasmoDB:PVW1_130055200"/>
<evidence type="ECO:0000313" key="3">
    <source>
        <dbReference type="Proteomes" id="UP000196402"/>
    </source>
</evidence>
<dbReference type="EMBL" id="LT615240">
    <property type="protein sequence ID" value="SCO65238.1"/>
    <property type="molecule type" value="Genomic_DNA"/>
</dbReference>
<feature type="region of interest" description="Disordered" evidence="1">
    <location>
        <begin position="280"/>
        <end position="304"/>
    </location>
</feature>